<dbReference type="Pfam" id="PF00565">
    <property type="entry name" value="SNase"/>
    <property type="match status" value="1"/>
</dbReference>
<gene>
    <name evidence="5" type="ORF">WG219_18750</name>
</gene>
<reference evidence="5 6" key="1">
    <citation type="submission" date="2024-03" db="EMBL/GenBank/DDBJ databases">
        <title>Complete genome of BD2.</title>
        <authorList>
            <person name="Cao G."/>
        </authorList>
    </citation>
    <scope>NUCLEOTIDE SEQUENCE [LARGE SCALE GENOMIC DNA]</scope>
    <source>
        <strain evidence="5 6">BD2</strain>
    </source>
</reference>
<dbReference type="SMART" id="SM00318">
    <property type="entry name" value="SNc"/>
    <property type="match status" value="1"/>
</dbReference>
<dbReference type="Proteomes" id="UP001476583">
    <property type="component" value="Chromosome"/>
</dbReference>
<dbReference type="InterPro" id="IPR035437">
    <property type="entry name" value="SNase_OB-fold_sf"/>
</dbReference>
<evidence type="ECO:0000256" key="1">
    <source>
        <dbReference type="ARBA" id="ARBA00022722"/>
    </source>
</evidence>
<dbReference type="PANTHER" id="PTHR12302:SF3">
    <property type="entry name" value="SERINE_THREONINE-PROTEIN KINASE 31"/>
    <property type="match status" value="1"/>
</dbReference>
<keyword evidence="1" id="KW-0540">Nuclease</keyword>
<dbReference type="InterPro" id="IPR016071">
    <property type="entry name" value="Staphylococal_nuclease_OB-fold"/>
</dbReference>
<evidence type="ECO:0000313" key="6">
    <source>
        <dbReference type="Proteomes" id="UP001476583"/>
    </source>
</evidence>
<keyword evidence="6" id="KW-1185">Reference proteome</keyword>
<sequence length="274" mass="30060">MRAASESPKGYAERMKKASQVGAFFVSALFTLSANAFCPVPGKLPQVEVQRVVDGDTLRLKDGRNVRLIGINTPELGRQGRTAEPFAEAARRRLQALVDASDGRVALQVGQESKDRYGRTLAHAYDKSGRNLEAQLLAEGLGFLVAVAPNLDLVSCQQSAERAARDERAGLWRQINVLSPGDIRTGGFALIQGRVQRVDRNGGGVWLEMGDSLVLHISRQDLRNFDLAELNALKGQNVEARGWVIDRAQRGKVRDGQARWLLPLTGDVMLQRLP</sequence>
<dbReference type="SUPFAM" id="SSF50199">
    <property type="entry name" value="Staphylococcal nuclease"/>
    <property type="match status" value="1"/>
</dbReference>
<organism evidence="5 6">
    <name type="scientific">Ectopseudomonas mendocina</name>
    <name type="common">Pseudomonas mendocina</name>
    <dbReference type="NCBI Taxonomy" id="300"/>
    <lineage>
        <taxon>Bacteria</taxon>
        <taxon>Pseudomonadati</taxon>
        <taxon>Pseudomonadota</taxon>
        <taxon>Gammaproteobacteria</taxon>
        <taxon>Pseudomonadales</taxon>
        <taxon>Pseudomonadaceae</taxon>
        <taxon>Ectopseudomonas</taxon>
    </lineage>
</organism>
<evidence type="ECO:0000313" key="5">
    <source>
        <dbReference type="EMBL" id="WXL25318.1"/>
    </source>
</evidence>
<dbReference type="Gene3D" id="2.40.50.90">
    <property type="match status" value="1"/>
</dbReference>
<name>A0ABZ2RE57_ECTME</name>
<evidence type="ECO:0000256" key="2">
    <source>
        <dbReference type="ARBA" id="ARBA00022759"/>
    </source>
</evidence>
<dbReference type="PANTHER" id="PTHR12302">
    <property type="entry name" value="EBNA2 BINDING PROTEIN P100"/>
    <property type="match status" value="1"/>
</dbReference>
<dbReference type="PROSITE" id="PS50830">
    <property type="entry name" value="TNASE_3"/>
    <property type="match status" value="1"/>
</dbReference>
<evidence type="ECO:0000259" key="4">
    <source>
        <dbReference type="PROSITE" id="PS50830"/>
    </source>
</evidence>
<protein>
    <submittedName>
        <fullName evidence="5">Thermonuclease family protein</fullName>
    </submittedName>
</protein>
<proteinExistence type="predicted"/>
<keyword evidence="3" id="KW-0378">Hydrolase</keyword>
<feature type="domain" description="TNase-like" evidence="4">
    <location>
        <begin position="43"/>
        <end position="174"/>
    </location>
</feature>
<evidence type="ECO:0000256" key="3">
    <source>
        <dbReference type="ARBA" id="ARBA00022801"/>
    </source>
</evidence>
<dbReference type="EMBL" id="CP148074">
    <property type="protein sequence ID" value="WXL25318.1"/>
    <property type="molecule type" value="Genomic_DNA"/>
</dbReference>
<keyword evidence="2" id="KW-0255">Endonuclease</keyword>
<accession>A0ABZ2RE57</accession>